<dbReference type="EMBL" id="NBTM02000001">
    <property type="protein sequence ID" value="PNL91656.1"/>
    <property type="molecule type" value="Genomic_DNA"/>
</dbReference>
<evidence type="ECO:0000256" key="2">
    <source>
        <dbReference type="PIRNR" id="PIRNR002070"/>
    </source>
</evidence>
<reference evidence="5" key="1">
    <citation type="submission" date="2017-12" db="EMBL/GenBank/DDBJ databases">
        <title>FDA dAtabase for Regulatory Grade micrObial Sequences (FDA-ARGOS): Supporting development and validation of Infectious Disease Dx tests.</title>
        <authorList>
            <person name="Hoffmann M."/>
            <person name="Allard M."/>
            <person name="Evans P."/>
            <person name="Brown E."/>
            <person name="Tallon L."/>
            <person name="Sadzewicz L."/>
            <person name="Sengamalay N."/>
            <person name="Ott S."/>
            <person name="Godinez A."/>
            <person name="Nagaraj S."/>
            <person name="Vavikolanu K."/>
            <person name="Aluvathingal J."/>
            <person name="Nadendla S."/>
            <person name="Sichtig H."/>
        </authorList>
    </citation>
    <scope>NUCLEOTIDE SEQUENCE [LARGE SCALE GENOMIC DNA]</scope>
    <source>
        <strain evidence="5">FDAARGOS_249</strain>
    </source>
</reference>
<protein>
    <recommendedName>
        <fullName evidence="2 3">Single-stranded DNA-binding protein</fullName>
    </recommendedName>
</protein>
<dbReference type="AlphaFoldDB" id="A0A2J9PMY7"/>
<comment type="caution">
    <text evidence="4">The sequence shown here is derived from an EMBL/GenBank/DDBJ whole genome shotgun (WGS) entry which is preliminary data.</text>
</comment>
<dbReference type="PANTHER" id="PTHR10302:SF0">
    <property type="entry name" value="SINGLE-STRANDED DNA-BINDING PROTEIN, MITOCHONDRIAL"/>
    <property type="match status" value="1"/>
</dbReference>
<dbReference type="InterPro" id="IPR012340">
    <property type="entry name" value="NA-bd_OB-fold"/>
</dbReference>
<dbReference type="GO" id="GO:0009295">
    <property type="term" value="C:nucleoid"/>
    <property type="evidence" value="ECO:0007669"/>
    <property type="project" value="TreeGrafter"/>
</dbReference>
<dbReference type="Pfam" id="PF00436">
    <property type="entry name" value="SSB"/>
    <property type="match status" value="1"/>
</dbReference>
<evidence type="ECO:0000256" key="3">
    <source>
        <dbReference type="RuleBase" id="RU000524"/>
    </source>
</evidence>
<gene>
    <name evidence="4" type="ORF">A6J77_005245</name>
</gene>
<dbReference type="SUPFAM" id="SSF50249">
    <property type="entry name" value="Nucleic acid-binding proteins"/>
    <property type="match status" value="1"/>
</dbReference>
<dbReference type="Gene3D" id="2.40.50.140">
    <property type="entry name" value="Nucleic acid-binding proteins"/>
    <property type="match status" value="1"/>
</dbReference>
<accession>A0A2J9PMY7</accession>
<dbReference type="PANTHER" id="PTHR10302">
    <property type="entry name" value="SINGLE-STRANDED DNA-BINDING PROTEIN"/>
    <property type="match status" value="1"/>
</dbReference>
<dbReference type="Proteomes" id="UP000192813">
    <property type="component" value="Unassembled WGS sequence"/>
</dbReference>
<dbReference type="NCBIfam" id="TIGR00621">
    <property type="entry name" value="ssb"/>
    <property type="match status" value="1"/>
</dbReference>
<dbReference type="GO" id="GO:0003697">
    <property type="term" value="F:single-stranded DNA binding"/>
    <property type="evidence" value="ECO:0007669"/>
    <property type="project" value="InterPro"/>
</dbReference>
<evidence type="ECO:0000256" key="1">
    <source>
        <dbReference type="ARBA" id="ARBA00023125"/>
    </source>
</evidence>
<evidence type="ECO:0000313" key="4">
    <source>
        <dbReference type="EMBL" id="PNL91656.1"/>
    </source>
</evidence>
<sequence>MNQVQLIGRLAREVTLTEISNNRQVVNNAVAINRKGKDGTDYVDFIPITAWNGTAKLIDTYMQKGDELAVVGQLRMHQFENKQGQNVSTIEVQVSEVTFLRKKISIDQPQNPDEQLMANIETLILD</sequence>
<dbReference type="PIRSF" id="PIRSF002070">
    <property type="entry name" value="SSB"/>
    <property type="match status" value="1"/>
</dbReference>
<dbReference type="PROSITE" id="PS50935">
    <property type="entry name" value="SSB"/>
    <property type="match status" value="1"/>
</dbReference>
<dbReference type="InterPro" id="IPR000424">
    <property type="entry name" value="Primosome_PriB/ssb"/>
</dbReference>
<dbReference type="RefSeq" id="WP_083068794.1">
    <property type="nucleotide sequence ID" value="NZ_JALXKY010000004.1"/>
</dbReference>
<dbReference type="InterPro" id="IPR011344">
    <property type="entry name" value="ssDNA-bd"/>
</dbReference>
<dbReference type="GO" id="GO:0006260">
    <property type="term" value="P:DNA replication"/>
    <property type="evidence" value="ECO:0007669"/>
    <property type="project" value="InterPro"/>
</dbReference>
<evidence type="ECO:0000313" key="5">
    <source>
        <dbReference type="Proteomes" id="UP000192813"/>
    </source>
</evidence>
<keyword evidence="1 2" id="KW-0238">DNA-binding</keyword>
<name>A0A2J9PMY7_9LACT</name>
<dbReference type="CDD" id="cd04496">
    <property type="entry name" value="SSB_OBF"/>
    <property type="match status" value="1"/>
</dbReference>
<proteinExistence type="predicted"/>
<organism evidence="4 5">
    <name type="scientific">Aerococcus viridans</name>
    <dbReference type="NCBI Taxonomy" id="1377"/>
    <lineage>
        <taxon>Bacteria</taxon>
        <taxon>Bacillati</taxon>
        <taxon>Bacillota</taxon>
        <taxon>Bacilli</taxon>
        <taxon>Lactobacillales</taxon>
        <taxon>Aerococcaceae</taxon>
        <taxon>Aerococcus</taxon>
    </lineage>
</organism>